<name>A0ACC2HLD2_DALPE</name>
<accession>A0ACC2HLD2</accession>
<evidence type="ECO:0000313" key="1">
    <source>
        <dbReference type="EMBL" id="KAJ8016757.1"/>
    </source>
</evidence>
<organism evidence="1 2">
    <name type="scientific">Dallia pectoralis</name>
    <name type="common">Alaska blackfish</name>
    <dbReference type="NCBI Taxonomy" id="75939"/>
    <lineage>
        <taxon>Eukaryota</taxon>
        <taxon>Metazoa</taxon>
        <taxon>Chordata</taxon>
        <taxon>Craniata</taxon>
        <taxon>Vertebrata</taxon>
        <taxon>Euteleostomi</taxon>
        <taxon>Actinopterygii</taxon>
        <taxon>Neopterygii</taxon>
        <taxon>Teleostei</taxon>
        <taxon>Protacanthopterygii</taxon>
        <taxon>Esociformes</taxon>
        <taxon>Umbridae</taxon>
        <taxon>Dallia</taxon>
    </lineage>
</organism>
<sequence length="178" mass="19758">MVYLSCHPYPSLCHGVAQMECQAWRWTIQFGIRAVRRSWHGLKAVCCPAGLRGMPNQLHSNWSGGGTLGLPLQGRWCQVCTLRPLVVEKMISMLIILCLNVPPHSPCGSSANTPAEAPASMFVCHKSRRNKRRGKKLCLHLNSTETNPGGDGEKRRERRHAEFPLLPLNSHSSLLSAL</sequence>
<protein>
    <submittedName>
        <fullName evidence="1">Uncharacterized protein</fullName>
    </submittedName>
</protein>
<evidence type="ECO:0000313" key="2">
    <source>
        <dbReference type="Proteomes" id="UP001157502"/>
    </source>
</evidence>
<keyword evidence="2" id="KW-1185">Reference proteome</keyword>
<proteinExistence type="predicted"/>
<gene>
    <name evidence="1" type="ORF">DPEC_G00010680</name>
</gene>
<dbReference type="Proteomes" id="UP001157502">
    <property type="component" value="Chromosome 1"/>
</dbReference>
<dbReference type="EMBL" id="CM055728">
    <property type="protein sequence ID" value="KAJ8016757.1"/>
    <property type="molecule type" value="Genomic_DNA"/>
</dbReference>
<reference evidence="1" key="1">
    <citation type="submission" date="2021-05" db="EMBL/GenBank/DDBJ databases">
        <authorList>
            <person name="Pan Q."/>
            <person name="Jouanno E."/>
            <person name="Zahm M."/>
            <person name="Klopp C."/>
            <person name="Cabau C."/>
            <person name="Louis A."/>
            <person name="Berthelot C."/>
            <person name="Parey E."/>
            <person name="Roest Crollius H."/>
            <person name="Montfort J."/>
            <person name="Robinson-Rechavi M."/>
            <person name="Bouchez O."/>
            <person name="Lampietro C."/>
            <person name="Lopez Roques C."/>
            <person name="Donnadieu C."/>
            <person name="Postlethwait J."/>
            <person name="Bobe J."/>
            <person name="Dillon D."/>
            <person name="Chandos A."/>
            <person name="von Hippel F."/>
            <person name="Guiguen Y."/>
        </authorList>
    </citation>
    <scope>NUCLEOTIDE SEQUENCE</scope>
    <source>
        <strain evidence="1">YG-Jan2019</strain>
    </source>
</reference>
<comment type="caution">
    <text evidence="1">The sequence shown here is derived from an EMBL/GenBank/DDBJ whole genome shotgun (WGS) entry which is preliminary data.</text>
</comment>